<dbReference type="GO" id="GO:0003779">
    <property type="term" value="F:actin binding"/>
    <property type="evidence" value="ECO:0007669"/>
    <property type="project" value="UniProtKB-KW"/>
</dbReference>
<comment type="catalytic activity">
    <reaction evidence="23">
        <text>N(6)-dimethylallyladenosine(37) in tRNA + (sulfur carrier)-SH + AH2 + 2 S-adenosyl-L-methionine = 2-methylsulfanyl-N(6)-dimethylallyladenosine(37) in tRNA + (sulfur carrier)-H + 5'-deoxyadenosine + L-methionine + A + S-adenosyl-L-homocysteine + 2 H(+)</text>
        <dbReference type="Rhea" id="RHEA:37067"/>
        <dbReference type="Rhea" id="RHEA-COMP:10375"/>
        <dbReference type="Rhea" id="RHEA-COMP:10376"/>
        <dbReference type="Rhea" id="RHEA-COMP:14737"/>
        <dbReference type="Rhea" id="RHEA-COMP:14739"/>
        <dbReference type="ChEBI" id="CHEBI:13193"/>
        <dbReference type="ChEBI" id="CHEBI:15378"/>
        <dbReference type="ChEBI" id="CHEBI:17319"/>
        <dbReference type="ChEBI" id="CHEBI:17499"/>
        <dbReference type="ChEBI" id="CHEBI:29917"/>
        <dbReference type="ChEBI" id="CHEBI:57844"/>
        <dbReference type="ChEBI" id="CHEBI:57856"/>
        <dbReference type="ChEBI" id="CHEBI:59789"/>
        <dbReference type="ChEBI" id="CHEBI:64428"/>
        <dbReference type="ChEBI" id="CHEBI:74415"/>
        <dbReference type="ChEBI" id="CHEBI:74417"/>
        <dbReference type="EC" id="2.8.4.3"/>
    </reaction>
    <physiologicalReaction direction="left-to-right" evidence="23">
        <dbReference type="Rhea" id="RHEA:37068"/>
    </physiologicalReaction>
</comment>
<keyword evidence="12" id="KW-0479">Metal-binding</keyword>
<dbReference type="InterPro" id="IPR058240">
    <property type="entry name" value="rSAM_sf"/>
</dbReference>
<keyword evidence="14" id="KW-0106">Calcium</keyword>
<feature type="domain" description="TRAM" evidence="33">
    <location>
        <begin position="1033"/>
        <end position="1108"/>
    </location>
</feature>
<comment type="caution">
    <text evidence="36">The sequence shown here is derived from an EMBL/GenBank/DDBJ whole genome shotgun (WGS) entry which is preliminary data.</text>
</comment>
<sequence length="1119" mass="122758">MLHPQRPGVGWRLAQLGPRCPQLWALGRSWPGTAGAGRARRPGGSEAKMASGRRAPRTGLLELRAGAGSGAGGERWQRVLLSLEEDALTVSPADGEPGPEPGAQREPEPAQLNGAAEPGAASPPLPEALLLQPRRVTVRKADAGGLGISIKGGRENKMPILISKIFKGLAADQTEALFVGDAILSVNGEDLSSATHDEAVQVLKKTGKEVVLEVKYMKEVSPYFKNSASGTSVGWDSPPASPLQRQPSSPGPPPRDLRDAKHMSLKMAYVSRRCTPTDPETRYLEICSADGRDTLFLRAKDEASAKSWAAAIQAQVNTLTLRVKDELQALLSATSTAGSQDIKRIGWLTEQLPSGGTAPTLALLTEKELLLYSCLPQTREALSRPARTAPLITTRLVHSGPSKGLVPYDAELSFALRTGTRHGVDTHLFSVESPQELAAWTRQLVDGCHRAAEGVQEVSTACTWNGRACSLSVHIDNGFTLWAAEPGAARAVLLRQPFEKLQMSSDDGASLLFLDFGGAEGEITVGSFSAMHPLQCVLRAQRCLRRGPLASVSWLLLRTCRAHSSVPSSACPSPERQQEDGVWKDFSSRLATGPTFQDFLRSASVPPEQPSSSEVEDPPPYLTVDELLGRQRRVYLETYGCQMNVNDTEIAWSILQKSGYLRTSNLQEADVILLVTCSIREKAEQTIWNRLHQLKSLKSKRLRSRVPLRIGILGCMAERLKEEILNREKMVDILAGPDAYRDLPRLLAVAESGQQAANVLLSLDETYADVMPVQTSPSATSAFVSIMRGCDNMCSYCIVPFTRGRERSRPVASILEEVRKLSEQGLKEVTLLGQNVNSFRDNSEVQFNNAVSTNLSRGFSTNYKAKQGGLRFAHLLDQVSRIDPEMRIRFTSPHPKDFPDEVLQLIHERDNICKQIHLPAQSGSSRVLEAMRRGYSREAYVELIQHIRESIPGVSLSSDFIAGFCGETEEDHLQTVSLLREVRYNIGFLFAYSMRQKTRAYHRLKDDIPEEVKLRRLEELITVFREEATKANKSFVGCTQLVLVEGPSKRSATDLCGRNDGNLKVIFADVEMEDATDSGLRVRAQPGDYVLVKITSASSQTLKGHVLCKTTLKDSTAYC</sequence>
<evidence type="ECO:0000256" key="7">
    <source>
        <dbReference type="ARBA" id="ARBA00022475"/>
    </source>
</evidence>
<evidence type="ECO:0000256" key="6">
    <source>
        <dbReference type="ARBA" id="ARBA00010798"/>
    </source>
</evidence>
<evidence type="ECO:0000256" key="12">
    <source>
        <dbReference type="ARBA" id="ARBA00022723"/>
    </source>
</evidence>
<feature type="region of interest" description="Disordered" evidence="30">
    <location>
        <begin position="228"/>
        <end position="259"/>
    </location>
</feature>
<dbReference type="SFLD" id="SFLDF00413">
    <property type="entry name" value="CDK5RAP1"/>
    <property type="match status" value="1"/>
</dbReference>
<evidence type="ECO:0000256" key="28">
    <source>
        <dbReference type="ARBA" id="ARBA00078249"/>
    </source>
</evidence>
<dbReference type="PROSITE" id="PS51449">
    <property type="entry name" value="MTTASE_N"/>
    <property type="match status" value="1"/>
</dbReference>
<comment type="subcellular location">
    <subcellularLocation>
        <location evidence="4">Cell junction</location>
    </subcellularLocation>
    <subcellularLocation>
        <location evidence="3">Cell membrane</location>
        <location evidence="3">Sarcolemma</location>
        <topology evidence="3">Peripheral membrane protein</topology>
        <orientation evidence="3">Cytoplasmic side</orientation>
    </subcellularLocation>
    <subcellularLocation>
        <location evidence="2">Cytoplasm</location>
        <location evidence="2">Cytoskeleton</location>
    </subcellularLocation>
</comment>
<evidence type="ECO:0000259" key="33">
    <source>
        <dbReference type="PROSITE" id="PS50926"/>
    </source>
</evidence>
<dbReference type="NCBIfam" id="TIGR01574">
    <property type="entry name" value="miaB-methiolase"/>
    <property type="match status" value="1"/>
</dbReference>
<dbReference type="Pfam" id="PF04055">
    <property type="entry name" value="Radical_SAM"/>
    <property type="match status" value="1"/>
</dbReference>
<dbReference type="Pfam" id="PF23012">
    <property type="entry name" value="Syntrophin_4th"/>
    <property type="match status" value="1"/>
</dbReference>
<keyword evidence="9" id="KW-0963">Cytoplasm</keyword>
<keyword evidence="8" id="KW-0004">4Fe-4S</keyword>
<dbReference type="GO" id="GO:0070161">
    <property type="term" value="C:anchoring junction"/>
    <property type="evidence" value="ECO:0007669"/>
    <property type="project" value="UniProtKB-SubCell"/>
</dbReference>
<dbReference type="SFLD" id="SFLDF00273">
    <property type="entry name" value="(dimethylallyl)adenosine_tRNA"/>
    <property type="match status" value="1"/>
</dbReference>
<feature type="domain" description="PH" evidence="31">
    <location>
        <begin position="54"/>
        <end position="317"/>
    </location>
</feature>
<dbReference type="InterPro" id="IPR041428">
    <property type="entry name" value="PHsplit_syntrophin"/>
</dbReference>
<evidence type="ECO:0000256" key="24">
    <source>
        <dbReference type="ARBA" id="ARBA00068865"/>
    </source>
</evidence>
<name>A0A835ZU93_SHEEP</name>
<dbReference type="HAMAP" id="MF_01864">
    <property type="entry name" value="tRNA_metthiotr_MiaB"/>
    <property type="match status" value="1"/>
</dbReference>
<dbReference type="CDD" id="cd01258">
    <property type="entry name" value="PHsplit_syntrophin"/>
    <property type="match status" value="1"/>
</dbReference>
<accession>A0A835ZU93</accession>
<dbReference type="SUPFAM" id="SSF50729">
    <property type="entry name" value="PH domain-like"/>
    <property type="match status" value="1"/>
</dbReference>
<gene>
    <name evidence="36" type="ORF">JEQ12_004563</name>
</gene>
<dbReference type="FunFam" id="2.30.42.10:FF:000052">
    <property type="entry name" value="Syntrophin beta 1"/>
    <property type="match status" value="1"/>
</dbReference>
<dbReference type="SFLD" id="SFLDS00029">
    <property type="entry name" value="Radical_SAM"/>
    <property type="match status" value="1"/>
</dbReference>
<keyword evidence="13" id="KW-0677">Repeat</keyword>
<dbReference type="FunFam" id="3.40.50.12160:FF:000003">
    <property type="entry name" value="CDK5 regulatory subunit-associated protein 1"/>
    <property type="match status" value="1"/>
</dbReference>
<feature type="region of interest" description="Disordered" evidence="30">
    <location>
        <begin position="29"/>
        <end position="59"/>
    </location>
</feature>
<proteinExistence type="inferred from homology"/>
<evidence type="ECO:0000256" key="2">
    <source>
        <dbReference type="ARBA" id="ARBA00004245"/>
    </source>
</evidence>
<evidence type="ECO:0000256" key="23">
    <source>
        <dbReference type="ARBA" id="ARBA00052587"/>
    </source>
</evidence>
<dbReference type="EMBL" id="JAEMGP010000013">
    <property type="protein sequence ID" value="KAG5201800.1"/>
    <property type="molecule type" value="Genomic_DNA"/>
</dbReference>
<evidence type="ECO:0000256" key="21">
    <source>
        <dbReference type="ARBA" id="ARBA00023212"/>
    </source>
</evidence>
<dbReference type="GO" id="GO:0051246">
    <property type="term" value="P:regulation of protein metabolic process"/>
    <property type="evidence" value="ECO:0007669"/>
    <property type="project" value="UniProtKB-ARBA"/>
</dbReference>
<dbReference type="GO" id="GO:0051539">
    <property type="term" value="F:4 iron, 4 sulfur cluster binding"/>
    <property type="evidence" value="ECO:0007669"/>
    <property type="project" value="UniProtKB-KW"/>
</dbReference>
<dbReference type="InterPro" id="IPR036034">
    <property type="entry name" value="PDZ_sf"/>
</dbReference>
<evidence type="ECO:0000256" key="9">
    <source>
        <dbReference type="ARBA" id="ARBA00022490"/>
    </source>
</evidence>
<evidence type="ECO:0000256" key="26">
    <source>
        <dbReference type="ARBA" id="ARBA00077166"/>
    </source>
</evidence>
<evidence type="ECO:0000256" key="5">
    <source>
        <dbReference type="ARBA" id="ARBA00009815"/>
    </source>
</evidence>
<dbReference type="GO" id="GO:0035597">
    <property type="term" value="F:tRNA-2-methylthio-N(6)-dimethylallyladenosine(37) synthase activity"/>
    <property type="evidence" value="ECO:0007669"/>
    <property type="project" value="UniProtKB-EC"/>
</dbReference>
<comment type="similarity">
    <text evidence="6">Belongs to the syntrophin family.</text>
</comment>
<feature type="domain" description="MTTase N-terminal" evidence="34">
    <location>
        <begin position="632"/>
        <end position="752"/>
    </location>
</feature>
<keyword evidence="21" id="KW-0206">Cytoskeleton</keyword>
<evidence type="ECO:0000256" key="22">
    <source>
        <dbReference type="ARBA" id="ARBA00033765"/>
    </source>
</evidence>
<evidence type="ECO:0000256" key="20">
    <source>
        <dbReference type="ARBA" id="ARBA00023203"/>
    </source>
</evidence>
<evidence type="ECO:0000256" key="30">
    <source>
        <dbReference type="SAM" id="MobiDB-lite"/>
    </source>
</evidence>
<dbReference type="Pfam" id="PF00919">
    <property type="entry name" value="UPF0004"/>
    <property type="match status" value="1"/>
</dbReference>
<dbReference type="SUPFAM" id="SSF102114">
    <property type="entry name" value="Radical SAM enzymes"/>
    <property type="match status" value="1"/>
</dbReference>
<dbReference type="CDD" id="cd06801">
    <property type="entry name" value="PDZ_syntrophin-like"/>
    <property type="match status" value="1"/>
</dbReference>
<evidence type="ECO:0000256" key="19">
    <source>
        <dbReference type="ARBA" id="ARBA00023136"/>
    </source>
</evidence>
<dbReference type="InterPro" id="IPR055108">
    <property type="entry name" value="Syntrophin_4th"/>
</dbReference>
<evidence type="ECO:0000256" key="4">
    <source>
        <dbReference type="ARBA" id="ARBA00004282"/>
    </source>
</evidence>
<keyword evidence="11" id="KW-0949">S-adenosyl-L-methionine</keyword>
<dbReference type="InterPro" id="IPR006463">
    <property type="entry name" value="MiaB_methiolase"/>
</dbReference>
<evidence type="ECO:0000259" key="35">
    <source>
        <dbReference type="PROSITE" id="PS51918"/>
    </source>
</evidence>
<evidence type="ECO:0000256" key="29">
    <source>
        <dbReference type="ARBA" id="ARBA00081908"/>
    </source>
</evidence>
<dbReference type="GO" id="GO:0005856">
    <property type="term" value="C:cytoskeleton"/>
    <property type="evidence" value="ECO:0007669"/>
    <property type="project" value="UniProtKB-SubCell"/>
</dbReference>
<evidence type="ECO:0000259" key="32">
    <source>
        <dbReference type="PROSITE" id="PS50106"/>
    </source>
</evidence>
<dbReference type="InterPro" id="IPR038135">
    <property type="entry name" value="Methylthiotransferase_N_sf"/>
</dbReference>
<organism evidence="36 37">
    <name type="scientific">Ovis aries</name>
    <name type="common">Sheep</name>
    <dbReference type="NCBI Taxonomy" id="9940"/>
    <lineage>
        <taxon>Eukaryota</taxon>
        <taxon>Metazoa</taxon>
        <taxon>Chordata</taxon>
        <taxon>Craniata</taxon>
        <taxon>Vertebrata</taxon>
        <taxon>Euteleostomi</taxon>
        <taxon>Mammalia</taxon>
        <taxon>Eutheria</taxon>
        <taxon>Laurasiatheria</taxon>
        <taxon>Artiodactyla</taxon>
        <taxon>Ruminantia</taxon>
        <taxon>Pecora</taxon>
        <taxon>Bovidae</taxon>
        <taxon>Caprinae</taxon>
        <taxon>Ovis</taxon>
    </lineage>
</organism>
<evidence type="ECO:0000259" key="31">
    <source>
        <dbReference type="PROSITE" id="PS50003"/>
    </source>
</evidence>
<dbReference type="Gene3D" id="3.80.30.20">
    <property type="entry name" value="tm_1862 like domain"/>
    <property type="match status" value="1"/>
</dbReference>
<dbReference type="SUPFAM" id="SSF50156">
    <property type="entry name" value="PDZ domain-like"/>
    <property type="match status" value="1"/>
</dbReference>
<dbReference type="PANTHER" id="PTHR43020">
    <property type="entry name" value="CDK5 REGULATORY SUBUNIT-ASSOCIATED PROTEIN 1"/>
    <property type="match status" value="1"/>
</dbReference>
<dbReference type="GO" id="GO:0005829">
    <property type="term" value="C:cytosol"/>
    <property type="evidence" value="ECO:0007669"/>
    <property type="project" value="TreeGrafter"/>
</dbReference>
<protein>
    <recommendedName>
        <fullName evidence="25">Alpha-1-syntrophin</fullName>
        <ecNumber evidence="22">2.8.4.3</ecNumber>
    </recommendedName>
    <alternativeName>
        <fullName evidence="29">CDK5 activator-binding protein C42</fullName>
    </alternativeName>
    <alternativeName>
        <fullName evidence="27">CDK5 regulatory subunit-associated protein 1</fullName>
    </alternativeName>
    <alternativeName>
        <fullName evidence="24">Mitochondrial tRNA methylthiotransferase CDK5RAP1</fullName>
    </alternativeName>
    <alternativeName>
        <fullName evidence="28">mt-tRNA-2-methylthio-N6-dimethylallyladenosine synthase</fullName>
    </alternativeName>
    <alternativeName>
        <fullName evidence="26">mt-tRNA-N6-(dimethylallyl)adenosine(37) methylthiotransferase</fullName>
    </alternativeName>
</protein>
<dbReference type="NCBIfam" id="TIGR00089">
    <property type="entry name" value="MiaB/RimO family radical SAM methylthiotransferase"/>
    <property type="match status" value="1"/>
</dbReference>
<evidence type="ECO:0000256" key="8">
    <source>
        <dbReference type="ARBA" id="ARBA00022485"/>
    </source>
</evidence>
<comment type="similarity">
    <text evidence="5">Belongs to the methylthiotransferase family. MiaB subfamily.</text>
</comment>
<keyword evidence="16" id="KW-0965">Cell junction</keyword>
<feature type="domain" description="PH" evidence="31">
    <location>
        <begin position="341"/>
        <end position="449"/>
    </location>
</feature>
<evidence type="ECO:0000256" key="15">
    <source>
        <dbReference type="ARBA" id="ARBA00022860"/>
    </source>
</evidence>
<dbReference type="Pfam" id="PF18012">
    <property type="entry name" value="PH_17"/>
    <property type="match status" value="1"/>
</dbReference>
<evidence type="ECO:0000313" key="36">
    <source>
        <dbReference type="EMBL" id="KAG5201800.1"/>
    </source>
</evidence>
<evidence type="ECO:0000256" key="10">
    <source>
        <dbReference type="ARBA" id="ARBA00022553"/>
    </source>
</evidence>
<dbReference type="GO" id="GO:0005516">
    <property type="term" value="F:calmodulin binding"/>
    <property type="evidence" value="ECO:0007669"/>
    <property type="project" value="UniProtKB-KW"/>
</dbReference>
<dbReference type="EC" id="2.8.4.3" evidence="22"/>
<evidence type="ECO:0000256" key="25">
    <source>
        <dbReference type="ARBA" id="ARBA00069046"/>
    </source>
</evidence>
<keyword evidence="20" id="KW-0009">Actin-binding</keyword>
<dbReference type="PANTHER" id="PTHR43020:SF2">
    <property type="entry name" value="MITOCHONDRIAL TRNA METHYLTHIOTRANSFERASE CDK5RAP1"/>
    <property type="match status" value="1"/>
</dbReference>
<dbReference type="PROSITE" id="PS50106">
    <property type="entry name" value="PDZ"/>
    <property type="match status" value="1"/>
</dbReference>
<keyword evidence="10" id="KW-0597">Phosphoprotein</keyword>
<dbReference type="InterPro" id="IPR013848">
    <property type="entry name" value="Methylthiotransferase_N"/>
</dbReference>
<keyword evidence="19" id="KW-0472">Membrane</keyword>
<comment type="cofactor">
    <cofactor evidence="1">
        <name>[4Fe-4S] cluster</name>
        <dbReference type="ChEBI" id="CHEBI:49883"/>
    </cofactor>
</comment>
<dbReference type="SFLD" id="SFLDG01061">
    <property type="entry name" value="methylthiotransferase"/>
    <property type="match status" value="1"/>
</dbReference>
<dbReference type="Gene3D" id="3.40.50.12160">
    <property type="entry name" value="Methylthiotransferase, N-terminal domain"/>
    <property type="match status" value="1"/>
</dbReference>
<dbReference type="PROSITE" id="PS50003">
    <property type="entry name" value="PH_DOMAIN"/>
    <property type="match status" value="2"/>
</dbReference>
<dbReference type="Pfam" id="PF01938">
    <property type="entry name" value="TRAM"/>
    <property type="match status" value="1"/>
</dbReference>
<reference evidence="36 37" key="1">
    <citation type="submission" date="2020-12" db="EMBL/GenBank/DDBJ databases">
        <title>De novo assembly of Tibetan sheep genome.</title>
        <authorList>
            <person name="Li X."/>
        </authorList>
    </citation>
    <scope>NUCLEOTIDE SEQUENCE [LARGE SCALE GENOMIC DNA]</scope>
    <source>
        <tissue evidence="36">Heart</tissue>
    </source>
</reference>
<evidence type="ECO:0000313" key="37">
    <source>
        <dbReference type="Proteomes" id="UP000664991"/>
    </source>
</evidence>
<dbReference type="InterPro" id="IPR001478">
    <property type="entry name" value="PDZ"/>
</dbReference>
<evidence type="ECO:0000256" key="1">
    <source>
        <dbReference type="ARBA" id="ARBA00001966"/>
    </source>
</evidence>
<dbReference type="SMART" id="SM00228">
    <property type="entry name" value="PDZ"/>
    <property type="match status" value="1"/>
</dbReference>
<dbReference type="GO" id="GO:0042383">
    <property type="term" value="C:sarcolemma"/>
    <property type="evidence" value="ECO:0007669"/>
    <property type="project" value="UniProtKB-SubCell"/>
</dbReference>
<evidence type="ECO:0000256" key="18">
    <source>
        <dbReference type="ARBA" id="ARBA00023014"/>
    </source>
</evidence>
<dbReference type="SFLD" id="SFLDG01082">
    <property type="entry name" value="B12-binding_domain_containing"/>
    <property type="match status" value="1"/>
</dbReference>
<dbReference type="FunFam" id="3.80.30.20:FF:000003">
    <property type="entry name" value="CDK5 regulatory subunit-associated protein 1"/>
    <property type="match status" value="1"/>
</dbReference>
<dbReference type="PROSITE" id="PS01278">
    <property type="entry name" value="MTTASE_RADICAL"/>
    <property type="match status" value="1"/>
</dbReference>
<evidence type="ECO:0000256" key="3">
    <source>
        <dbReference type="ARBA" id="ARBA00004278"/>
    </source>
</evidence>
<dbReference type="PROSITE" id="PS50926">
    <property type="entry name" value="TRAM"/>
    <property type="match status" value="1"/>
</dbReference>
<evidence type="ECO:0000259" key="34">
    <source>
        <dbReference type="PROSITE" id="PS51449"/>
    </source>
</evidence>
<dbReference type="GO" id="GO:0046872">
    <property type="term" value="F:metal ion binding"/>
    <property type="evidence" value="ECO:0007669"/>
    <property type="project" value="UniProtKB-KW"/>
</dbReference>
<dbReference type="SMART" id="SM00729">
    <property type="entry name" value="Elp3"/>
    <property type="match status" value="1"/>
</dbReference>
<dbReference type="Gene3D" id="2.30.42.10">
    <property type="match status" value="1"/>
</dbReference>
<dbReference type="InterPro" id="IPR007197">
    <property type="entry name" value="rSAM"/>
</dbReference>
<evidence type="ECO:0000256" key="16">
    <source>
        <dbReference type="ARBA" id="ARBA00022949"/>
    </source>
</evidence>
<feature type="domain" description="Radical SAM core" evidence="35">
    <location>
        <begin position="776"/>
        <end position="1030"/>
    </location>
</feature>
<keyword evidence="15" id="KW-0112">Calmodulin-binding</keyword>
<evidence type="ECO:0000256" key="27">
    <source>
        <dbReference type="ARBA" id="ARBA00078237"/>
    </source>
</evidence>
<dbReference type="InterPro" id="IPR006638">
    <property type="entry name" value="Elp3/MiaA/NifB-like_rSAM"/>
</dbReference>
<dbReference type="InterPro" id="IPR023404">
    <property type="entry name" value="rSAM_horseshoe"/>
</dbReference>
<dbReference type="Gene3D" id="2.30.29.30">
    <property type="entry name" value="Pleckstrin-homology domain (PH domain)/Phosphotyrosine-binding domain (PTB)"/>
    <property type="match status" value="2"/>
</dbReference>
<dbReference type="InterPro" id="IPR005839">
    <property type="entry name" value="Methylthiotransferase"/>
</dbReference>
<evidence type="ECO:0000256" key="14">
    <source>
        <dbReference type="ARBA" id="ARBA00022837"/>
    </source>
</evidence>
<dbReference type="InterPro" id="IPR011993">
    <property type="entry name" value="PH-like_dom_sf"/>
</dbReference>
<feature type="region of interest" description="Disordered" evidence="30">
    <location>
        <begin position="90"/>
        <end position="125"/>
    </location>
</feature>
<keyword evidence="7" id="KW-1003">Cell membrane</keyword>
<dbReference type="FunFam" id="2.30.29.30:FF:000329">
    <property type="entry name" value="alpha-1-syntrophin"/>
    <property type="match status" value="1"/>
</dbReference>
<dbReference type="SMART" id="SM00233">
    <property type="entry name" value="PH"/>
    <property type="match status" value="2"/>
</dbReference>
<evidence type="ECO:0000256" key="11">
    <source>
        <dbReference type="ARBA" id="ARBA00022691"/>
    </source>
</evidence>
<dbReference type="InterPro" id="IPR002792">
    <property type="entry name" value="TRAM_dom"/>
</dbReference>
<evidence type="ECO:0000256" key="13">
    <source>
        <dbReference type="ARBA" id="ARBA00022737"/>
    </source>
</evidence>
<dbReference type="PROSITE" id="PS51918">
    <property type="entry name" value="RADICAL_SAM"/>
    <property type="match status" value="1"/>
</dbReference>
<dbReference type="Proteomes" id="UP000664991">
    <property type="component" value="Unassembled WGS sequence"/>
</dbReference>
<dbReference type="AlphaFoldDB" id="A0A835ZU93"/>
<keyword evidence="18" id="KW-0411">Iron-sulfur</keyword>
<feature type="domain" description="PDZ" evidence="32">
    <location>
        <begin position="135"/>
        <end position="218"/>
    </location>
</feature>
<dbReference type="GO" id="GO:0005739">
    <property type="term" value="C:mitochondrion"/>
    <property type="evidence" value="ECO:0007669"/>
    <property type="project" value="TreeGrafter"/>
</dbReference>
<dbReference type="FunFam" id="2.30.29.30:FF:000360">
    <property type="entry name" value="Alpha-1-syntrophin"/>
    <property type="match status" value="1"/>
</dbReference>
<evidence type="ECO:0000256" key="17">
    <source>
        <dbReference type="ARBA" id="ARBA00023004"/>
    </source>
</evidence>
<keyword evidence="17" id="KW-0408">Iron</keyword>
<dbReference type="InterPro" id="IPR001849">
    <property type="entry name" value="PH_domain"/>
</dbReference>
<dbReference type="InterPro" id="IPR020612">
    <property type="entry name" value="Methylthiotransferase_CS"/>
</dbReference>
<dbReference type="Pfam" id="PF00169">
    <property type="entry name" value="PH"/>
    <property type="match status" value="1"/>
</dbReference>
<dbReference type="Pfam" id="PF00595">
    <property type="entry name" value="PDZ"/>
    <property type="match status" value="1"/>
</dbReference>